<gene>
    <name evidence="1" type="ORF">BO66DRAFT_30896</name>
</gene>
<organism evidence="1 2">
    <name type="scientific">Aspergillus aculeatinus CBS 121060</name>
    <dbReference type="NCBI Taxonomy" id="1448322"/>
    <lineage>
        <taxon>Eukaryota</taxon>
        <taxon>Fungi</taxon>
        <taxon>Dikarya</taxon>
        <taxon>Ascomycota</taxon>
        <taxon>Pezizomycotina</taxon>
        <taxon>Eurotiomycetes</taxon>
        <taxon>Eurotiomycetidae</taxon>
        <taxon>Eurotiales</taxon>
        <taxon>Aspergillaceae</taxon>
        <taxon>Aspergillus</taxon>
        <taxon>Aspergillus subgen. Circumdati</taxon>
    </lineage>
</organism>
<dbReference type="Proteomes" id="UP000249661">
    <property type="component" value="Unassembled WGS sequence"/>
</dbReference>
<accession>A0ACD1HG04</accession>
<keyword evidence="2" id="KW-1185">Reference proteome</keyword>
<sequence>MDMDDDDDDEDCCYRSDVPFFVFLFVLLGVMYGLPISEMNPRVWNQPSSGFSDSCSRNIDHGLGIESSSVLRKHELLRHNKKQQKGWRHKSHWERWQLEGGRTQRNP</sequence>
<evidence type="ECO:0000313" key="2">
    <source>
        <dbReference type="Proteomes" id="UP000249661"/>
    </source>
</evidence>
<name>A0ACD1HG04_9EURO</name>
<proteinExistence type="predicted"/>
<protein>
    <submittedName>
        <fullName evidence="1">Uncharacterized protein</fullName>
    </submittedName>
</protein>
<dbReference type="EMBL" id="KZ824944">
    <property type="protein sequence ID" value="RAH72296.1"/>
    <property type="molecule type" value="Genomic_DNA"/>
</dbReference>
<evidence type="ECO:0000313" key="1">
    <source>
        <dbReference type="EMBL" id="RAH72296.1"/>
    </source>
</evidence>
<reference evidence="1" key="1">
    <citation type="submission" date="2018-02" db="EMBL/GenBank/DDBJ databases">
        <title>The genomes of Aspergillus section Nigri reveals drivers in fungal speciation.</title>
        <authorList>
            <consortium name="DOE Joint Genome Institute"/>
            <person name="Vesth T.C."/>
            <person name="Nybo J."/>
            <person name="Theobald S."/>
            <person name="Brandl J."/>
            <person name="Frisvad J.C."/>
            <person name="Nielsen K.F."/>
            <person name="Lyhne E.K."/>
            <person name="Kogle M.E."/>
            <person name="Kuo A."/>
            <person name="Riley R."/>
            <person name="Clum A."/>
            <person name="Nolan M."/>
            <person name="Lipzen A."/>
            <person name="Salamov A."/>
            <person name="Henrissat B."/>
            <person name="Wiebenga A."/>
            <person name="De vries R.P."/>
            <person name="Grigoriev I.V."/>
            <person name="Mortensen U.H."/>
            <person name="Andersen M.R."/>
            <person name="Baker S.E."/>
        </authorList>
    </citation>
    <scope>NUCLEOTIDE SEQUENCE</scope>
    <source>
        <strain evidence="1">CBS 121060</strain>
    </source>
</reference>